<dbReference type="Proteomes" id="UP000070456">
    <property type="component" value="Unassembled WGS sequence"/>
</dbReference>
<feature type="domain" description="CzcB-like barrel-sandwich hybrid" evidence="3">
    <location>
        <begin position="58"/>
        <end position="248"/>
    </location>
</feature>
<reference evidence="5 6" key="1">
    <citation type="submission" date="2015-12" db="EMBL/GenBank/DDBJ databases">
        <title>Draft genome sequence of the thermoanaerobe Thermotalea metallivorans, an isolate from the runoff channel of the Great Artesian Basin, Australia.</title>
        <authorList>
            <person name="Patel B.K."/>
        </authorList>
    </citation>
    <scope>NUCLEOTIDE SEQUENCE [LARGE SCALE GENOMIC DNA]</scope>
    <source>
        <strain evidence="5 6">B2-1</strain>
    </source>
</reference>
<dbReference type="Gene3D" id="2.40.30.170">
    <property type="match status" value="1"/>
</dbReference>
<organism evidence="5 6">
    <name type="scientific">Thermotalea metallivorans</name>
    <dbReference type="NCBI Taxonomy" id="520762"/>
    <lineage>
        <taxon>Bacteria</taxon>
        <taxon>Bacillati</taxon>
        <taxon>Bacillota</taxon>
        <taxon>Clostridia</taxon>
        <taxon>Peptostreptococcales</taxon>
        <taxon>Thermotaleaceae</taxon>
        <taxon>Thermotalea</taxon>
    </lineage>
</organism>
<dbReference type="STRING" id="520762.AN619_10110"/>
<dbReference type="EMBL" id="LOEE01000027">
    <property type="protein sequence ID" value="KXG76480.1"/>
    <property type="molecule type" value="Genomic_DNA"/>
</dbReference>
<dbReference type="InterPro" id="IPR058647">
    <property type="entry name" value="BSH_CzcB-like"/>
</dbReference>
<evidence type="ECO:0000256" key="2">
    <source>
        <dbReference type="ARBA" id="ARBA00023054"/>
    </source>
</evidence>
<gene>
    <name evidence="5" type="primary">yknX_1</name>
    <name evidence="5" type="ORF">AN619_10110</name>
</gene>
<evidence type="ECO:0000259" key="4">
    <source>
        <dbReference type="Pfam" id="PF25989"/>
    </source>
</evidence>
<dbReference type="Gene3D" id="2.40.420.20">
    <property type="match status" value="1"/>
</dbReference>
<evidence type="ECO:0000259" key="3">
    <source>
        <dbReference type="Pfam" id="PF25973"/>
    </source>
</evidence>
<sequence>MKRKKLWLVLAILGVIGIAYFAIGRNQRLEVETFPVEKGKLEKYIEEVGIVKMEQQTTIYASEGGKVAEILVQVGDQVKAGDILAKLNEKELSIQLEGLKAEKEAAMAQYQEALKPSDGQVVRKMQAAVKSATVSYEEAKRAADNSRRLYEEGAVSYETYRSALANLHLQEAALESAKSDLEMVEKGISTQQRKQYEARISQIQSQIDLLYQKKENLIIRAPREGMVMAKAIETGTYIQPGMALFEIGNRDDLYIESDILIREIGEVTEGAPVVIWSDDLGIKDLKGVVRKIYPKAFSKISDLGIEQKRVKIEIDFSEAGKGGKLKPDYEVDIRIITQIKPEVLWIPENAVFEYEGNHAVFVNQKGTAVLRKIEKGIESGERVEIVKGLQQGEEVILSPNEKIKQGIQIQKKNE</sequence>
<keyword evidence="6" id="KW-1185">Reference proteome</keyword>
<evidence type="ECO:0000313" key="5">
    <source>
        <dbReference type="EMBL" id="KXG76480.1"/>
    </source>
</evidence>
<feature type="domain" description="YknX-like C-terminal permuted SH3-like" evidence="4">
    <location>
        <begin position="344"/>
        <end position="410"/>
    </location>
</feature>
<accession>A0A140L7F5</accession>
<dbReference type="PANTHER" id="PTHR32347">
    <property type="entry name" value="EFFLUX SYSTEM COMPONENT YKNX-RELATED"/>
    <property type="match status" value="1"/>
</dbReference>
<proteinExistence type="predicted"/>
<protein>
    <submittedName>
        <fullName evidence="5">Putative efflux system component YknX</fullName>
    </submittedName>
</protein>
<dbReference type="InterPro" id="IPR050465">
    <property type="entry name" value="UPF0194_transport"/>
</dbReference>
<dbReference type="OrthoDB" id="9791520at2"/>
<evidence type="ECO:0000256" key="1">
    <source>
        <dbReference type="ARBA" id="ARBA00004196"/>
    </source>
</evidence>
<keyword evidence="2" id="KW-0175">Coiled coil</keyword>
<dbReference type="Pfam" id="PF25973">
    <property type="entry name" value="BSH_CzcB"/>
    <property type="match status" value="1"/>
</dbReference>
<name>A0A140L7F5_9FIRM</name>
<comment type="subcellular location">
    <subcellularLocation>
        <location evidence="1">Cell envelope</location>
    </subcellularLocation>
</comment>
<dbReference type="Gene3D" id="1.10.287.470">
    <property type="entry name" value="Helix hairpin bin"/>
    <property type="match status" value="1"/>
</dbReference>
<dbReference type="Gene3D" id="2.40.50.100">
    <property type="match status" value="1"/>
</dbReference>
<dbReference type="InterPro" id="IPR058637">
    <property type="entry name" value="YknX-like_C"/>
</dbReference>
<dbReference type="Pfam" id="PF25989">
    <property type="entry name" value="YknX_C"/>
    <property type="match status" value="1"/>
</dbReference>
<dbReference type="PANTHER" id="PTHR32347:SF29">
    <property type="entry name" value="UPF0194 MEMBRANE PROTEIN YBHG"/>
    <property type="match status" value="1"/>
</dbReference>
<evidence type="ECO:0000313" key="6">
    <source>
        <dbReference type="Proteomes" id="UP000070456"/>
    </source>
</evidence>
<dbReference type="AlphaFoldDB" id="A0A140L7F5"/>
<dbReference type="GO" id="GO:0042597">
    <property type="term" value="C:periplasmic space"/>
    <property type="evidence" value="ECO:0007669"/>
    <property type="project" value="UniProtKB-SubCell"/>
</dbReference>
<comment type="caution">
    <text evidence="5">The sequence shown here is derived from an EMBL/GenBank/DDBJ whole genome shotgun (WGS) entry which is preliminary data.</text>
</comment>
<dbReference type="RefSeq" id="WP_068555381.1">
    <property type="nucleotide sequence ID" value="NZ_LOEE01000027.1"/>
</dbReference>
<dbReference type="InterPro" id="IPR011053">
    <property type="entry name" value="Single_hybrid_motif"/>
</dbReference>
<dbReference type="SUPFAM" id="SSF51230">
    <property type="entry name" value="Single hybrid motif"/>
    <property type="match status" value="1"/>
</dbReference>